<organism evidence="1 2">
    <name type="scientific">Symbiodinium necroappetens</name>
    <dbReference type="NCBI Taxonomy" id="1628268"/>
    <lineage>
        <taxon>Eukaryota</taxon>
        <taxon>Sar</taxon>
        <taxon>Alveolata</taxon>
        <taxon>Dinophyceae</taxon>
        <taxon>Suessiales</taxon>
        <taxon>Symbiodiniaceae</taxon>
        <taxon>Symbiodinium</taxon>
    </lineage>
</organism>
<evidence type="ECO:0000313" key="1">
    <source>
        <dbReference type="EMBL" id="CAE7221947.1"/>
    </source>
</evidence>
<dbReference type="Proteomes" id="UP000601435">
    <property type="component" value="Unassembled WGS sequence"/>
</dbReference>
<feature type="non-terminal residue" evidence="1">
    <location>
        <position position="1"/>
    </location>
</feature>
<accession>A0A812K445</accession>
<keyword evidence="2" id="KW-1185">Reference proteome</keyword>
<protein>
    <submittedName>
        <fullName evidence="1">Uncharacterized protein</fullName>
    </submittedName>
</protein>
<reference evidence="1" key="1">
    <citation type="submission" date="2021-02" db="EMBL/GenBank/DDBJ databases">
        <authorList>
            <person name="Dougan E. K."/>
            <person name="Rhodes N."/>
            <person name="Thang M."/>
            <person name="Chan C."/>
        </authorList>
    </citation>
    <scope>NUCLEOTIDE SEQUENCE</scope>
</reference>
<dbReference type="EMBL" id="CAJNJA010007224">
    <property type="protein sequence ID" value="CAE7221947.1"/>
    <property type="molecule type" value="Genomic_DNA"/>
</dbReference>
<comment type="caution">
    <text evidence="1">The sequence shown here is derived from an EMBL/GenBank/DDBJ whole genome shotgun (WGS) entry which is preliminary data.</text>
</comment>
<proteinExistence type="predicted"/>
<name>A0A812K445_9DINO</name>
<sequence length="274" mass="30297">MCVDTYTYTSTSTSTYTYTYTYIHIYIYTCAGCLCGHLWIDVDTHLCAHIARYLYPLFQLYPGPTSTTGCNATCQDDIEAVATAHVLRHLLAPHILHVFSILPVVLDVSDNVRKSTSRLTMNGPTQAACTMLLMVCTRECLTSPCMVKWLLQANHVASSCCVLPILGDEEFLVPTSSAAFQRLGEHPDLQEHVNVSRYLKVLGAIFMQIAVHFWPKSYSESALGLKAAQVAQRLQGEQSATLSSLLDMSWFTSQKSVLLETVEELSPVAASSDQ</sequence>
<gene>
    <name evidence="1" type="ORF">SNEC2469_LOCUS2883</name>
</gene>
<evidence type="ECO:0000313" key="2">
    <source>
        <dbReference type="Proteomes" id="UP000601435"/>
    </source>
</evidence>
<dbReference type="AlphaFoldDB" id="A0A812K445"/>